<dbReference type="SUPFAM" id="SSF48403">
    <property type="entry name" value="Ankyrin repeat"/>
    <property type="match status" value="2"/>
</dbReference>
<dbReference type="Pfam" id="PF00023">
    <property type="entry name" value="Ank"/>
    <property type="match status" value="1"/>
</dbReference>
<dbReference type="SMART" id="SM00248">
    <property type="entry name" value="ANK"/>
    <property type="match status" value="7"/>
</dbReference>
<feature type="repeat" description="ANK" evidence="3">
    <location>
        <begin position="338"/>
        <end position="370"/>
    </location>
</feature>
<dbReference type="AlphaFoldDB" id="A0A1E3BIM8"/>
<sequence length="539" mass="59945">MAEAFGTASAVLGLAESAAKASLQLYQFFTTIRNAPQEIISISRDIKNFNMLVCNLQGALASPDIQEIVDQDHEINRALKDLQDPMDNCRLACDRVMRKLIPHLHLEESAHDVPGDRSKRRMRRGDVMWFWRRREVFALMTDLERTKAMFSDAMGSLTLLLTFRTSAIMTTSASFPMRHKFDDDAGSAIVHFASAVESEQPSDISSVTTLTPSEAKVDKENDPEFTRELLQAVRVGSTTIVTIMLKQVDINARDPLDGRTALSVAAEYGNVKMTNFLLSQGASVNIRQYSLSNHYIDGEHPRLVSGRFPLHWAALKGHSEVVELLLQHGANLNARNSSGRPALQEACMGDDLESVKVLLENGADVNARSYNHGWTPLHEAAHLGHLEILQILLQHKPLLDVPATHEPEGATPLYFAFRDQNIDIANRLLAEGADPNAPIVEDITFLHLAATAGWIDGINALLDKGASINPRDKFLRETPLHKAARNLEKVAIKVLCARGADEELKNLDGLDYRGLLECAERYPDEWRVADDMGSYCTYY</sequence>
<proteinExistence type="predicted"/>
<dbReference type="InterPro" id="IPR036770">
    <property type="entry name" value="Ankyrin_rpt-contain_sf"/>
</dbReference>
<accession>A0A1E3BIM8</accession>
<keyword evidence="5" id="KW-1185">Reference proteome</keyword>
<evidence type="ECO:0000256" key="3">
    <source>
        <dbReference type="PROSITE-ProRule" id="PRU00023"/>
    </source>
</evidence>
<dbReference type="EMBL" id="JXNT01000003">
    <property type="protein sequence ID" value="ODM20651.1"/>
    <property type="molecule type" value="Genomic_DNA"/>
</dbReference>
<gene>
    <name evidence="4" type="ORF">SI65_03704</name>
</gene>
<feature type="repeat" description="ANK" evidence="3">
    <location>
        <begin position="257"/>
        <end position="289"/>
    </location>
</feature>
<dbReference type="OrthoDB" id="1577640at2759"/>
<keyword evidence="1" id="KW-0677">Repeat</keyword>
<feature type="repeat" description="ANK" evidence="3">
    <location>
        <begin position="441"/>
        <end position="473"/>
    </location>
</feature>
<dbReference type="InterPro" id="IPR051637">
    <property type="entry name" value="Ank_repeat_dom-contain_49"/>
</dbReference>
<dbReference type="VEuPathDB" id="FungiDB:SI65_03704"/>
<dbReference type="InterPro" id="IPR002110">
    <property type="entry name" value="Ankyrin_rpt"/>
</dbReference>
<name>A0A1E3BIM8_ASPCR</name>
<dbReference type="PANTHER" id="PTHR24180">
    <property type="entry name" value="CYCLIN-DEPENDENT KINASE INHIBITOR 2C-RELATED"/>
    <property type="match status" value="1"/>
</dbReference>
<organism evidence="4 5">
    <name type="scientific">Aspergillus cristatus</name>
    <name type="common">Chinese Fuzhuan brick tea-fermentation fungus</name>
    <name type="synonym">Eurotium cristatum</name>
    <dbReference type="NCBI Taxonomy" id="573508"/>
    <lineage>
        <taxon>Eukaryota</taxon>
        <taxon>Fungi</taxon>
        <taxon>Dikarya</taxon>
        <taxon>Ascomycota</taxon>
        <taxon>Pezizomycotina</taxon>
        <taxon>Eurotiomycetes</taxon>
        <taxon>Eurotiomycetidae</taxon>
        <taxon>Eurotiales</taxon>
        <taxon>Aspergillaceae</taxon>
        <taxon>Aspergillus</taxon>
        <taxon>Aspergillus subgen. Aspergillus</taxon>
    </lineage>
</organism>
<keyword evidence="2 3" id="KW-0040">ANK repeat</keyword>
<comment type="caution">
    <text evidence="4">The sequence shown here is derived from an EMBL/GenBank/DDBJ whole genome shotgun (WGS) entry which is preliminary data.</text>
</comment>
<dbReference type="PANTHER" id="PTHR24180:SF45">
    <property type="entry name" value="POLY [ADP-RIBOSE] POLYMERASE TANKYRASE"/>
    <property type="match status" value="1"/>
</dbReference>
<evidence type="ECO:0000313" key="4">
    <source>
        <dbReference type="EMBL" id="ODM20651.1"/>
    </source>
</evidence>
<evidence type="ECO:0000313" key="5">
    <source>
        <dbReference type="Proteomes" id="UP000094569"/>
    </source>
</evidence>
<feature type="repeat" description="ANK" evidence="3">
    <location>
        <begin position="305"/>
        <end position="337"/>
    </location>
</feature>
<feature type="repeat" description="ANK" evidence="3">
    <location>
        <begin position="408"/>
        <end position="437"/>
    </location>
</feature>
<dbReference type="PRINTS" id="PR01415">
    <property type="entry name" value="ANKYRIN"/>
</dbReference>
<dbReference type="Pfam" id="PF12796">
    <property type="entry name" value="Ank_2"/>
    <property type="match status" value="3"/>
</dbReference>
<dbReference type="PROSITE" id="PS50088">
    <property type="entry name" value="ANK_REPEAT"/>
    <property type="match status" value="6"/>
</dbReference>
<dbReference type="PROSITE" id="PS50297">
    <property type="entry name" value="ANK_REP_REGION"/>
    <property type="match status" value="6"/>
</dbReference>
<feature type="repeat" description="ANK" evidence="3">
    <location>
        <begin position="372"/>
        <end position="404"/>
    </location>
</feature>
<dbReference type="STRING" id="573508.A0A1E3BIM8"/>
<dbReference type="Gene3D" id="1.25.40.20">
    <property type="entry name" value="Ankyrin repeat-containing domain"/>
    <property type="match status" value="2"/>
</dbReference>
<protein>
    <submittedName>
        <fullName evidence="4">Uncharacterized protein</fullName>
    </submittedName>
</protein>
<dbReference type="Proteomes" id="UP000094569">
    <property type="component" value="Unassembled WGS sequence"/>
</dbReference>
<reference evidence="4 5" key="1">
    <citation type="journal article" date="2016" name="BMC Genomics">
        <title>Comparative genomic and transcriptomic analyses of the Fuzhuan brick tea-fermentation fungus Aspergillus cristatus.</title>
        <authorList>
            <person name="Ge Y."/>
            <person name="Wang Y."/>
            <person name="Liu Y."/>
            <person name="Tan Y."/>
            <person name="Ren X."/>
            <person name="Zhang X."/>
            <person name="Hyde K.D."/>
            <person name="Liu Y."/>
            <person name="Liu Z."/>
        </authorList>
    </citation>
    <scope>NUCLEOTIDE SEQUENCE [LARGE SCALE GENOMIC DNA]</scope>
    <source>
        <strain evidence="4 5">GZAAS20.1005</strain>
    </source>
</reference>
<evidence type="ECO:0000256" key="1">
    <source>
        <dbReference type="ARBA" id="ARBA00022737"/>
    </source>
</evidence>
<evidence type="ECO:0000256" key="2">
    <source>
        <dbReference type="ARBA" id="ARBA00023043"/>
    </source>
</evidence>